<dbReference type="PANTHER" id="PTHR33074">
    <property type="entry name" value="EXPRESSED PROTEIN-RELATED"/>
    <property type="match status" value="1"/>
</dbReference>
<accession>A0A3L6TJ82</accession>
<keyword evidence="3" id="KW-1185">Reference proteome</keyword>
<feature type="domain" description="DUF1618" evidence="1">
    <location>
        <begin position="260"/>
        <end position="411"/>
    </location>
</feature>
<dbReference type="Pfam" id="PF07762">
    <property type="entry name" value="DUF1618"/>
    <property type="match status" value="1"/>
</dbReference>
<protein>
    <recommendedName>
        <fullName evidence="1">DUF1618 domain-containing protein</fullName>
    </recommendedName>
</protein>
<organism evidence="2 3">
    <name type="scientific">Panicum miliaceum</name>
    <name type="common">Proso millet</name>
    <name type="synonym">Broomcorn millet</name>
    <dbReference type="NCBI Taxonomy" id="4540"/>
    <lineage>
        <taxon>Eukaryota</taxon>
        <taxon>Viridiplantae</taxon>
        <taxon>Streptophyta</taxon>
        <taxon>Embryophyta</taxon>
        <taxon>Tracheophyta</taxon>
        <taxon>Spermatophyta</taxon>
        <taxon>Magnoliopsida</taxon>
        <taxon>Liliopsida</taxon>
        <taxon>Poales</taxon>
        <taxon>Poaceae</taxon>
        <taxon>PACMAD clade</taxon>
        <taxon>Panicoideae</taxon>
        <taxon>Panicodae</taxon>
        <taxon>Paniceae</taxon>
        <taxon>Panicinae</taxon>
        <taxon>Panicum</taxon>
        <taxon>Panicum sect. Panicum</taxon>
    </lineage>
</organism>
<dbReference type="PANTHER" id="PTHR33074:SF102">
    <property type="entry name" value="DUF1618 DOMAIN-CONTAINING PROTEIN"/>
    <property type="match status" value="1"/>
</dbReference>
<dbReference type="AlphaFoldDB" id="A0A3L6TJ82"/>
<evidence type="ECO:0000313" key="3">
    <source>
        <dbReference type="Proteomes" id="UP000275267"/>
    </source>
</evidence>
<reference evidence="3" key="1">
    <citation type="journal article" date="2019" name="Nat. Commun.">
        <title>The genome of broomcorn millet.</title>
        <authorList>
            <person name="Zou C."/>
            <person name="Miki D."/>
            <person name="Li D."/>
            <person name="Tang Q."/>
            <person name="Xiao L."/>
            <person name="Rajput S."/>
            <person name="Deng P."/>
            <person name="Jia W."/>
            <person name="Huang R."/>
            <person name="Zhang M."/>
            <person name="Sun Y."/>
            <person name="Hu J."/>
            <person name="Fu X."/>
            <person name="Schnable P.S."/>
            <person name="Li F."/>
            <person name="Zhang H."/>
            <person name="Feng B."/>
            <person name="Zhu X."/>
            <person name="Liu R."/>
            <person name="Schnable J.C."/>
            <person name="Zhu J.-K."/>
            <person name="Zhang H."/>
        </authorList>
    </citation>
    <scope>NUCLEOTIDE SEQUENCE [LARGE SCALE GENOMIC DNA]</scope>
</reference>
<proteinExistence type="predicted"/>
<gene>
    <name evidence="2" type="ORF">C2845_PM01G08210</name>
</gene>
<name>A0A3L6TJ82_PANMI</name>
<evidence type="ECO:0000259" key="1">
    <source>
        <dbReference type="Pfam" id="PF07762"/>
    </source>
</evidence>
<dbReference type="OrthoDB" id="692191at2759"/>
<dbReference type="InterPro" id="IPR011676">
    <property type="entry name" value="DUF1618"/>
</dbReference>
<sequence length="442" mass="49664">MLRKQKRSGNPNSQIPSALGRQRHVLVVVGRRAILRPPMVLQPPILPAPKSTSSLRRPRSPARVFLDWAAYIADRKNGTFAETTTRTGQAVGVSFWLADPPAVSHLCINFPGMKVTDLMEEPIVIGAGKDIAVIRIAYTYVARPIECSADLGVTDIDYLVYRAHTEKPSLQLLPNPKPLFFGPREIGFLPSVYGGGDFMMAVLRPQRVHLQYDLHIFSSKTNSWTTRLVMLEPPSPRFKHEYLVHETDFVITVEGGTLGWVDLWRGIMLCNVLDSDPVLHYIRFPKPMAGNMSEYLQTPARTFRDVTCSDGFIRLIEIEETGMVDSSRASNGSRNRAMGTRTTKSYKPGGWNAVTWKTATSSNNWIKDCTAYVSKGSIWPVLMHNRPESSEPENLVLAGPVWSMHEEDIFYLMVKTDLKDKNAWALTINVRKSTLEDMASFI</sequence>
<dbReference type="STRING" id="4540.A0A3L6TJ82"/>
<dbReference type="Proteomes" id="UP000275267">
    <property type="component" value="Unassembled WGS sequence"/>
</dbReference>
<comment type="caution">
    <text evidence="2">The sequence shown here is derived from an EMBL/GenBank/DDBJ whole genome shotgun (WGS) entry which is preliminary data.</text>
</comment>
<dbReference type="EMBL" id="PQIB02000001">
    <property type="protein sequence ID" value="RLN39551.1"/>
    <property type="molecule type" value="Genomic_DNA"/>
</dbReference>
<evidence type="ECO:0000313" key="2">
    <source>
        <dbReference type="EMBL" id="RLN39551.1"/>
    </source>
</evidence>